<organism evidence="1">
    <name type="scientific">bioreactor metagenome</name>
    <dbReference type="NCBI Taxonomy" id="1076179"/>
    <lineage>
        <taxon>unclassified sequences</taxon>
        <taxon>metagenomes</taxon>
        <taxon>ecological metagenomes</taxon>
    </lineage>
</organism>
<accession>A0A645IT66</accession>
<reference evidence="1" key="1">
    <citation type="submission" date="2019-08" db="EMBL/GenBank/DDBJ databases">
        <authorList>
            <person name="Kucharzyk K."/>
            <person name="Murdoch R.W."/>
            <person name="Higgins S."/>
            <person name="Loffler F."/>
        </authorList>
    </citation>
    <scope>NUCLEOTIDE SEQUENCE</scope>
</reference>
<gene>
    <name evidence="1" type="ORF">SDC9_202249</name>
</gene>
<protein>
    <submittedName>
        <fullName evidence="1">Uncharacterized protein</fullName>
    </submittedName>
</protein>
<sequence>MRIHHGFADLWVGDGYDHRADCSAIEQLEREVKLELVQCGDALARHDRRSVQRNQPVFSRDQRVVAAGDIGVPGIDGENIDPHPSGIRLVIEYHARVLERAVNPLQIDGKIVVLIDQLCTLGRVSQRTRVRNGNHEALLFEKCV</sequence>
<dbReference type="AlphaFoldDB" id="A0A645IT66"/>
<evidence type="ECO:0000313" key="1">
    <source>
        <dbReference type="EMBL" id="MPN54578.1"/>
    </source>
</evidence>
<dbReference type="EMBL" id="VSSQ01122938">
    <property type="protein sequence ID" value="MPN54578.1"/>
    <property type="molecule type" value="Genomic_DNA"/>
</dbReference>
<proteinExistence type="predicted"/>
<comment type="caution">
    <text evidence="1">The sequence shown here is derived from an EMBL/GenBank/DDBJ whole genome shotgun (WGS) entry which is preliminary data.</text>
</comment>
<name>A0A645IT66_9ZZZZ</name>